<sequence>MEFKDYYKVLGVPRDAPQEVIKKAYRRLARKFHPDVSKESDAEARFKEVSEAYEVLQDPEKRQAYDQLGANWKQGQDFRPPPGWEWQGGGRGAGADAAFSEFFESLFGHGRDPFADFGGFRRASAPRKGQDQTVTTTITLEDAFHGATRNLRLQTRVTDGNGQQRLEPRQLRVRIPAGVTQGQQIRLSGQGQPGVGGGARGDLYLEINIAPHKQYRLEGRDIHLDLPVTPWEAALGCKLQVPTLGGWIDMTVPAGAQNGKRFRLKGRGLPGKPPGDQYVTLQLMTPPADTEKAKALYRRMRDEMPLNPRESLRV</sequence>
<organism evidence="5 6">
    <name type="scientific">Natronocella acetinitrilica</name>
    <dbReference type="NCBI Taxonomy" id="414046"/>
    <lineage>
        <taxon>Bacteria</taxon>
        <taxon>Pseudomonadati</taxon>
        <taxon>Pseudomonadota</taxon>
        <taxon>Gammaproteobacteria</taxon>
        <taxon>Chromatiales</taxon>
        <taxon>Ectothiorhodospiraceae</taxon>
        <taxon>Natronocella</taxon>
    </lineage>
</organism>
<dbReference type="SUPFAM" id="SSF49493">
    <property type="entry name" value="HSP40/DnaJ peptide-binding domain"/>
    <property type="match status" value="2"/>
</dbReference>
<dbReference type="FunFam" id="2.60.260.20:FF:000013">
    <property type="entry name" value="DnaJ subfamily B member 11"/>
    <property type="match status" value="1"/>
</dbReference>
<name>A0AAE3K9U6_9GAMM</name>
<evidence type="ECO:0000256" key="1">
    <source>
        <dbReference type="ARBA" id="ARBA00022490"/>
    </source>
</evidence>
<dbReference type="SUPFAM" id="SSF46565">
    <property type="entry name" value="Chaperone J-domain"/>
    <property type="match status" value="1"/>
</dbReference>
<dbReference type="InterPro" id="IPR001623">
    <property type="entry name" value="DnaJ_domain"/>
</dbReference>
<dbReference type="PANTHER" id="PTHR43096:SF52">
    <property type="entry name" value="DNAJ HOMOLOG 1, MITOCHONDRIAL-RELATED"/>
    <property type="match status" value="1"/>
</dbReference>
<dbReference type="InterPro" id="IPR036869">
    <property type="entry name" value="J_dom_sf"/>
</dbReference>
<evidence type="ECO:0000256" key="3">
    <source>
        <dbReference type="ARBA" id="ARBA00023186"/>
    </source>
</evidence>
<dbReference type="Gene3D" id="1.10.287.110">
    <property type="entry name" value="DnaJ domain"/>
    <property type="match status" value="1"/>
</dbReference>
<dbReference type="Proteomes" id="UP001205843">
    <property type="component" value="Unassembled WGS sequence"/>
</dbReference>
<evidence type="ECO:0000259" key="4">
    <source>
        <dbReference type="PROSITE" id="PS50076"/>
    </source>
</evidence>
<dbReference type="InterPro" id="IPR002939">
    <property type="entry name" value="DnaJ_C"/>
</dbReference>
<dbReference type="GO" id="GO:0042026">
    <property type="term" value="P:protein refolding"/>
    <property type="evidence" value="ECO:0007669"/>
    <property type="project" value="TreeGrafter"/>
</dbReference>
<accession>A0AAE3K9U6</accession>
<dbReference type="InterPro" id="IPR008971">
    <property type="entry name" value="HSP40/DnaJ_pept-bd"/>
</dbReference>
<dbReference type="InterPro" id="IPR018253">
    <property type="entry name" value="DnaJ_domain_CS"/>
</dbReference>
<dbReference type="RefSeq" id="WP_253473037.1">
    <property type="nucleotide sequence ID" value="NZ_JALJXV010000001.1"/>
</dbReference>
<evidence type="ECO:0000313" key="6">
    <source>
        <dbReference type="Proteomes" id="UP001205843"/>
    </source>
</evidence>
<dbReference type="AlphaFoldDB" id="A0AAE3K9U6"/>
<proteinExistence type="predicted"/>
<dbReference type="PRINTS" id="PR00625">
    <property type="entry name" value="JDOMAIN"/>
</dbReference>
<evidence type="ECO:0000256" key="2">
    <source>
        <dbReference type="ARBA" id="ARBA00023125"/>
    </source>
</evidence>
<dbReference type="EMBL" id="JALJXV010000001">
    <property type="protein sequence ID" value="MCP1673160.1"/>
    <property type="molecule type" value="Genomic_DNA"/>
</dbReference>
<gene>
    <name evidence="5" type="ORF">J2T57_000252</name>
</gene>
<evidence type="ECO:0000313" key="5">
    <source>
        <dbReference type="EMBL" id="MCP1673160.1"/>
    </source>
</evidence>
<feature type="domain" description="J" evidence="4">
    <location>
        <begin position="5"/>
        <end position="69"/>
    </location>
</feature>
<dbReference type="CDD" id="cd10747">
    <property type="entry name" value="DnaJ_C"/>
    <property type="match status" value="1"/>
</dbReference>
<dbReference type="GO" id="GO:0051082">
    <property type="term" value="F:unfolded protein binding"/>
    <property type="evidence" value="ECO:0007669"/>
    <property type="project" value="InterPro"/>
</dbReference>
<dbReference type="SMART" id="SM00271">
    <property type="entry name" value="DnaJ"/>
    <property type="match status" value="1"/>
</dbReference>
<keyword evidence="1" id="KW-0963">Cytoplasm</keyword>
<reference evidence="5" key="1">
    <citation type="submission" date="2022-03" db="EMBL/GenBank/DDBJ databases">
        <title>Genomic Encyclopedia of Type Strains, Phase III (KMG-III): the genomes of soil and plant-associated and newly described type strains.</title>
        <authorList>
            <person name="Whitman W."/>
        </authorList>
    </citation>
    <scope>NUCLEOTIDE SEQUENCE</scope>
    <source>
        <strain evidence="5">ANL 6-2</strain>
    </source>
</reference>
<dbReference type="PANTHER" id="PTHR43096">
    <property type="entry name" value="DNAJ HOMOLOG 1, MITOCHONDRIAL-RELATED"/>
    <property type="match status" value="1"/>
</dbReference>
<dbReference type="GO" id="GO:0005737">
    <property type="term" value="C:cytoplasm"/>
    <property type="evidence" value="ECO:0007669"/>
    <property type="project" value="TreeGrafter"/>
</dbReference>
<protein>
    <submittedName>
        <fullName evidence="5">Curved DNA-binding protein</fullName>
    </submittedName>
</protein>
<keyword evidence="3" id="KW-0143">Chaperone</keyword>
<dbReference type="Gene3D" id="2.60.260.20">
    <property type="entry name" value="Urease metallochaperone UreE, N-terminal domain"/>
    <property type="match status" value="2"/>
</dbReference>
<dbReference type="GO" id="GO:0003677">
    <property type="term" value="F:DNA binding"/>
    <property type="evidence" value="ECO:0007669"/>
    <property type="project" value="UniProtKB-KW"/>
</dbReference>
<dbReference type="CDD" id="cd06257">
    <property type="entry name" value="DnaJ"/>
    <property type="match status" value="1"/>
</dbReference>
<dbReference type="PROSITE" id="PS00636">
    <property type="entry name" value="DNAJ_1"/>
    <property type="match status" value="1"/>
</dbReference>
<keyword evidence="2 5" id="KW-0238">DNA-binding</keyword>
<dbReference type="FunFam" id="2.60.260.20:FF:000008">
    <property type="entry name" value="Curved DNA-binding protein"/>
    <property type="match status" value="1"/>
</dbReference>
<keyword evidence="6" id="KW-1185">Reference proteome</keyword>
<dbReference type="PROSITE" id="PS50076">
    <property type="entry name" value="DNAJ_2"/>
    <property type="match status" value="1"/>
</dbReference>
<dbReference type="Pfam" id="PF00226">
    <property type="entry name" value="DnaJ"/>
    <property type="match status" value="1"/>
</dbReference>
<dbReference type="Pfam" id="PF01556">
    <property type="entry name" value="DnaJ_C"/>
    <property type="match status" value="1"/>
</dbReference>
<comment type="caution">
    <text evidence="5">The sequence shown here is derived from an EMBL/GenBank/DDBJ whole genome shotgun (WGS) entry which is preliminary data.</text>
</comment>